<name>A0A3T0HVC4_9BACI</name>
<proteinExistence type="predicted"/>
<dbReference type="AlphaFoldDB" id="A0A3T0HVC4"/>
<evidence type="ECO:0000313" key="1">
    <source>
        <dbReference type="EMBL" id="AZU61013.1"/>
    </source>
</evidence>
<protein>
    <submittedName>
        <fullName evidence="1">Uncharacterized protein</fullName>
    </submittedName>
</protein>
<evidence type="ECO:0000313" key="2">
    <source>
        <dbReference type="Proteomes" id="UP000282892"/>
    </source>
</evidence>
<organism evidence="1 2">
    <name type="scientific">Neobacillus mesonae</name>
    <dbReference type="NCBI Taxonomy" id="1193713"/>
    <lineage>
        <taxon>Bacteria</taxon>
        <taxon>Bacillati</taxon>
        <taxon>Bacillota</taxon>
        <taxon>Bacilli</taxon>
        <taxon>Bacillales</taxon>
        <taxon>Bacillaceae</taxon>
        <taxon>Neobacillus</taxon>
    </lineage>
</organism>
<accession>A0A3T0HVC4</accession>
<dbReference type="RefSeq" id="WP_127485803.1">
    <property type="nucleotide sequence ID" value="NZ_CP022572.1"/>
</dbReference>
<sequence length="101" mass="11799">MALNIEVNADYRITSDSLNVIVNRKYIVDPTKSPNWKKREAEGADPTPREEWREVAYVTGIDRAIKWIMNQRIRESEAANLTQLLDEIKRFEREIKAILPS</sequence>
<keyword evidence="2" id="KW-1185">Reference proteome</keyword>
<dbReference type="Proteomes" id="UP000282892">
    <property type="component" value="Chromosome"/>
</dbReference>
<dbReference type="OrthoDB" id="2907173at2"/>
<reference evidence="1 2" key="1">
    <citation type="submission" date="2017-07" db="EMBL/GenBank/DDBJ databases">
        <title>The complete genome sequence of Bacillus mesonae strain H20-5, an efficient strain improving plant abiotic stress resistance.</title>
        <authorList>
            <person name="Kim S.Y."/>
            <person name="Song H."/>
            <person name="Sang M.K."/>
            <person name="Weon H.-Y."/>
            <person name="Song J."/>
        </authorList>
    </citation>
    <scope>NUCLEOTIDE SEQUENCE [LARGE SCALE GENOMIC DNA]</scope>
    <source>
        <strain evidence="1 2">H20-5</strain>
    </source>
</reference>
<dbReference type="KEGG" id="nmk:CHR53_06975"/>
<gene>
    <name evidence="1" type="ORF">CHR53_06975</name>
</gene>
<dbReference type="EMBL" id="CP022572">
    <property type="protein sequence ID" value="AZU61013.1"/>
    <property type="molecule type" value="Genomic_DNA"/>
</dbReference>